<keyword evidence="7" id="KW-1185">Reference proteome</keyword>
<evidence type="ECO:0000313" key="7">
    <source>
        <dbReference type="Proteomes" id="UP001368500"/>
    </source>
</evidence>
<dbReference type="PANTHER" id="PTHR40261">
    <property type="match status" value="1"/>
</dbReference>
<comment type="caution">
    <text evidence="6">The sequence shown here is derived from an EMBL/GenBank/DDBJ whole genome shotgun (WGS) entry which is preliminary data.</text>
</comment>
<dbReference type="EMBL" id="JBBUTF010000012">
    <property type="protein sequence ID" value="MEK8027136.1"/>
    <property type="molecule type" value="Genomic_DNA"/>
</dbReference>
<evidence type="ECO:0000259" key="5">
    <source>
        <dbReference type="PROSITE" id="PS51296"/>
    </source>
</evidence>
<sequence>MPEPLTLPVSTAALCRDGDLAEGQALGLPAQQAFIVRHDGVLRAFRDSCPHQPGAPLAWRRDAYLSADGRHIVCHAHGARFDPATGVCTAGAALGLGLTPLALHIDTQGGVHLAEPPSSGD</sequence>
<keyword evidence="1" id="KW-0001">2Fe-2S</keyword>
<dbReference type="SUPFAM" id="SSF50022">
    <property type="entry name" value="ISP domain"/>
    <property type="match status" value="1"/>
</dbReference>
<dbReference type="RefSeq" id="WP_341374910.1">
    <property type="nucleotide sequence ID" value="NZ_JBBUTF010000012.1"/>
</dbReference>
<accession>A0ABU9BBW1</accession>
<proteinExistence type="predicted"/>
<dbReference type="InterPro" id="IPR036922">
    <property type="entry name" value="Rieske_2Fe-2S_sf"/>
</dbReference>
<evidence type="ECO:0000256" key="3">
    <source>
        <dbReference type="ARBA" id="ARBA00023004"/>
    </source>
</evidence>
<reference evidence="6 7" key="1">
    <citation type="submission" date="2024-04" db="EMBL/GenBank/DDBJ databases">
        <title>Novel species of the genus Ideonella isolated from streams.</title>
        <authorList>
            <person name="Lu H."/>
        </authorList>
    </citation>
    <scope>NUCLEOTIDE SEQUENCE [LARGE SCALE GENOMIC DNA]</scope>
    <source>
        <strain evidence="6 7">BYS139W</strain>
    </source>
</reference>
<evidence type="ECO:0000256" key="4">
    <source>
        <dbReference type="ARBA" id="ARBA00023014"/>
    </source>
</evidence>
<keyword evidence="3" id="KW-0408">Iron</keyword>
<dbReference type="PROSITE" id="PS51296">
    <property type="entry name" value="RIESKE"/>
    <property type="match status" value="1"/>
</dbReference>
<dbReference type="InterPro" id="IPR017941">
    <property type="entry name" value="Rieske_2Fe-2S"/>
</dbReference>
<name>A0ABU9BBW1_9BURK</name>
<gene>
    <name evidence="6" type="ORF">AACH11_14300</name>
</gene>
<evidence type="ECO:0000313" key="6">
    <source>
        <dbReference type="EMBL" id="MEK8027136.1"/>
    </source>
</evidence>
<dbReference type="Gene3D" id="2.102.10.10">
    <property type="entry name" value="Rieske [2Fe-2S] iron-sulphur domain"/>
    <property type="match status" value="1"/>
</dbReference>
<evidence type="ECO:0000256" key="1">
    <source>
        <dbReference type="ARBA" id="ARBA00022714"/>
    </source>
</evidence>
<organism evidence="6 7">
    <name type="scientific">Pseudaquabacterium rugosum</name>
    <dbReference type="NCBI Taxonomy" id="2984194"/>
    <lineage>
        <taxon>Bacteria</taxon>
        <taxon>Pseudomonadati</taxon>
        <taxon>Pseudomonadota</taxon>
        <taxon>Betaproteobacteria</taxon>
        <taxon>Burkholderiales</taxon>
        <taxon>Sphaerotilaceae</taxon>
        <taxon>Pseudaquabacterium</taxon>
    </lineage>
</organism>
<keyword evidence="4" id="KW-0411">Iron-sulfur</keyword>
<feature type="domain" description="Rieske" evidence="5">
    <location>
        <begin position="12"/>
        <end position="110"/>
    </location>
</feature>
<protein>
    <submittedName>
        <fullName evidence="6">Rieske (2Fe-2S) protein</fullName>
    </submittedName>
</protein>
<dbReference type="PANTHER" id="PTHR40261:SF1">
    <property type="entry name" value="RIESKE DOMAIN-CONTAINING PROTEIN"/>
    <property type="match status" value="1"/>
</dbReference>
<dbReference type="Proteomes" id="UP001368500">
    <property type="component" value="Unassembled WGS sequence"/>
</dbReference>
<keyword evidence="2" id="KW-0479">Metal-binding</keyword>
<evidence type="ECO:0000256" key="2">
    <source>
        <dbReference type="ARBA" id="ARBA00022723"/>
    </source>
</evidence>
<dbReference type="Pfam" id="PF00355">
    <property type="entry name" value="Rieske"/>
    <property type="match status" value="1"/>
</dbReference>
<dbReference type="CDD" id="cd03467">
    <property type="entry name" value="Rieske"/>
    <property type="match status" value="1"/>
</dbReference>